<feature type="domain" description="JmjC" evidence="1">
    <location>
        <begin position="98"/>
        <end position="258"/>
    </location>
</feature>
<sequence>MRDSARATDVGGLMNSTPWPVVDHSFLAALQQRRPTPFPHGLSGDPRLSLESIARLGDELGAGSISAEQAQKPLVSADAGAGTTLEVVAVSDQIRALAANDSWFTLLNIEQSETYRDLVDQVLEGMAAGAGLDPRTMKRRMGFVFASSPGSVTAAHFDIEHSFLLQLEGHRRLGFGRFSSTEDREREVHRYWNGSFGRLDTLPEQTLELELGPGQGAYIPPYTPHWIANGDATSLSLTVTFFNRDNADESMVQAFNERLRRRGLSPRTYGEAPVRDRAKVTFMRAYGAAKRRVKGPETSASH</sequence>
<accession>A0ABW1LNR8</accession>
<keyword evidence="3" id="KW-1185">Reference proteome</keyword>
<dbReference type="RefSeq" id="WP_379158442.1">
    <property type="nucleotide sequence ID" value="NZ_JBHSRJ010000009.1"/>
</dbReference>
<dbReference type="InterPro" id="IPR003347">
    <property type="entry name" value="JmjC_dom"/>
</dbReference>
<organism evidence="2 3">
    <name type="scientific">Nocardioides hankookensis</name>
    <dbReference type="NCBI Taxonomy" id="443157"/>
    <lineage>
        <taxon>Bacteria</taxon>
        <taxon>Bacillati</taxon>
        <taxon>Actinomycetota</taxon>
        <taxon>Actinomycetes</taxon>
        <taxon>Propionibacteriales</taxon>
        <taxon>Nocardioidaceae</taxon>
        <taxon>Nocardioides</taxon>
    </lineage>
</organism>
<protein>
    <submittedName>
        <fullName evidence="2">JmjC domain-containing protein</fullName>
    </submittedName>
</protein>
<name>A0ABW1LNR8_9ACTN</name>
<reference evidence="3" key="1">
    <citation type="journal article" date="2019" name="Int. J. Syst. Evol. Microbiol.">
        <title>The Global Catalogue of Microorganisms (GCM) 10K type strain sequencing project: providing services to taxonomists for standard genome sequencing and annotation.</title>
        <authorList>
            <consortium name="The Broad Institute Genomics Platform"/>
            <consortium name="The Broad Institute Genome Sequencing Center for Infectious Disease"/>
            <person name="Wu L."/>
            <person name="Ma J."/>
        </authorList>
    </citation>
    <scope>NUCLEOTIDE SEQUENCE [LARGE SCALE GENOMIC DNA]</scope>
    <source>
        <strain evidence="3">CCUG 54522</strain>
    </source>
</reference>
<evidence type="ECO:0000313" key="2">
    <source>
        <dbReference type="EMBL" id="MFC6045364.1"/>
    </source>
</evidence>
<dbReference type="Gene3D" id="2.60.120.650">
    <property type="entry name" value="Cupin"/>
    <property type="match status" value="1"/>
</dbReference>
<gene>
    <name evidence="2" type="ORF">ACFPYL_19925</name>
</gene>
<dbReference type="Pfam" id="PF08007">
    <property type="entry name" value="JmjC_2"/>
    <property type="match status" value="1"/>
</dbReference>
<dbReference type="SUPFAM" id="SSF51197">
    <property type="entry name" value="Clavaminate synthase-like"/>
    <property type="match status" value="1"/>
</dbReference>
<dbReference type="Proteomes" id="UP001596135">
    <property type="component" value="Unassembled WGS sequence"/>
</dbReference>
<evidence type="ECO:0000313" key="3">
    <source>
        <dbReference type="Proteomes" id="UP001596135"/>
    </source>
</evidence>
<proteinExistence type="predicted"/>
<comment type="caution">
    <text evidence="2">The sequence shown here is derived from an EMBL/GenBank/DDBJ whole genome shotgun (WGS) entry which is preliminary data.</text>
</comment>
<dbReference type="EMBL" id="JBHSRJ010000009">
    <property type="protein sequence ID" value="MFC6045364.1"/>
    <property type="molecule type" value="Genomic_DNA"/>
</dbReference>
<dbReference type="PROSITE" id="PS51184">
    <property type="entry name" value="JMJC"/>
    <property type="match status" value="1"/>
</dbReference>
<evidence type="ECO:0000259" key="1">
    <source>
        <dbReference type="PROSITE" id="PS51184"/>
    </source>
</evidence>